<proteinExistence type="predicted"/>
<reference evidence="1" key="2">
    <citation type="submission" date="2015-06" db="UniProtKB">
        <authorList>
            <consortium name="EnsemblMetazoa"/>
        </authorList>
    </citation>
    <scope>IDENTIFICATION</scope>
</reference>
<dbReference type="EnsemblMetazoa" id="tetur03g08230.1">
    <property type="protein sequence ID" value="tetur03g08230.1"/>
    <property type="gene ID" value="tetur03g08230"/>
</dbReference>
<name>T1K0L6_TETUR</name>
<dbReference type="AlphaFoldDB" id="T1K0L6"/>
<organism evidence="1 2">
    <name type="scientific">Tetranychus urticae</name>
    <name type="common">Two-spotted spider mite</name>
    <dbReference type="NCBI Taxonomy" id="32264"/>
    <lineage>
        <taxon>Eukaryota</taxon>
        <taxon>Metazoa</taxon>
        <taxon>Ecdysozoa</taxon>
        <taxon>Arthropoda</taxon>
        <taxon>Chelicerata</taxon>
        <taxon>Arachnida</taxon>
        <taxon>Acari</taxon>
        <taxon>Acariformes</taxon>
        <taxon>Trombidiformes</taxon>
        <taxon>Prostigmata</taxon>
        <taxon>Eleutherengona</taxon>
        <taxon>Raphignathae</taxon>
        <taxon>Tetranychoidea</taxon>
        <taxon>Tetranychidae</taxon>
        <taxon>Tetranychus</taxon>
    </lineage>
</organism>
<reference evidence="2" key="1">
    <citation type="submission" date="2011-08" db="EMBL/GenBank/DDBJ databases">
        <authorList>
            <person name="Rombauts S."/>
        </authorList>
    </citation>
    <scope>NUCLEOTIDE SEQUENCE</scope>
    <source>
        <strain evidence="2">London</strain>
    </source>
</reference>
<dbReference type="Proteomes" id="UP000015104">
    <property type="component" value="Unassembled WGS sequence"/>
</dbReference>
<sequence>MGNVWINSLHNSWDRLWIGFLELERKIHELDSKIETSDVGLNMLLILLPVLTKLSIFHPLALHPDRLLSSLN</sequence>
<evidence type="ECO:0000313" key="1">
    <source>
        <dbReference type="EnsemblMetazoa" id="tetur03g08230.1"/>
    </source>
</evidence>
<dbReference type="EMBL" id="CAEY01001144">
    <property type="status" value="NOT_ANNOTATED_CDS"/>
    <property type="molecule type" value="Genomic_DNA"/>
</dbReference>
<dbReference type="HOGENOM" id="CLU_3351658_0_0_1"/>
<protein>
    <submittedName>
        <fullName evidence="1">Uncharacterized protein</fullName>
    </submittedName>
</protein>
<evidence type="ECO:0000313" key="2">
    <source>
        <dbReference type="Proteomes" id="UP000015104"/>
    </source>
</evidence>
<keyword evidence="2" id="KW-1185">Reference proteome</keyword>
<accession>T1K0L6</accession>